<dbReference type="Proteomes" id="UP000325579">
    <property type="component" value="Unassembled WGS sequence"/>
</dbReference>
<evidence type="ECO:0008006" key="4">
    <source>
        <dbReference type="Google" id="ProtNLM"/>
    </source>
</evidence>
<evidence type="ECO:0000313" key="3">
    <source>
        <dbReference type="Proteomes" id="UP000325579"/>
    </source>
</evidence>
<evidence type="ECO:0000256" key="1">
    <source>
        <dbReference type="SAM" id="MobiDB-lite"/>
    </source>
</evidence>
<dbReference type="RefSeq" id="XP_031944876.1">
    <property type="nucleotide sequence ID" value="XM_032086391.1"/>
</dbReference>
<protein>
    <recommendedName>
        <fullName evidence="4">Caspase domain-containing protein</fullName>
    </recommendedName>
</protein>
<organism evidence="2 3">
    <name type="scientific">Aspergillus pseudonomiae</name>
    <dbReference type="NCBI Taxonomy" id="1506151"/>
    <lineage>
        <taxon>Eukaryota</taxon>
        <taxon>Fungi</taxon>
        <taxon>Dikarya</taxon>
        <taxon>Ascomycota</taxon>
        <taxon>Pezizomycotina</taxon>
        <taxon>Eurotiomycetes</taxon>
        <taxon>Eurotiomycetidae</taxon>
        <taxon>Eurotiales</taxon>
        <taxon>Aspergillaceae</taxon>
        <taxon>Aspergillus</taxon>
        <taxon>Aspergillus subgen. Circumdati</taxon>
    </lineage>
</organism>
<dbReference type="OrthoDB" id="4760831at2759"/>
<dbReference type="EMBL" id="ML736747">
    <property type="protein sequence ID" value="KAE8407557.1"/>
    <property type="molecule type" value="Genomic_DNA"/>
</dbReference>
<gene>
    <name evidence="2" type="ORF">BDV37DRAFT_279728</name>
</gene>
<dbReference type="AlphaFoldDB" id="A0A5N7DM71"/>
<dbReference type="GeneID" id="43671082"/>
<sequence>MASLKPLRAYNLRSEHPKRLQDFASDLKKALDGVTPTAHGYYRDVSVLALRWQNDDMRVGRLESELLNIFAGVYNFRTESYQIPVAEPYPSLNYKLLSWSTSRGGEHTLRIVVYSGHAEFAGTTDFRWFLAGRANANGNLMGPRIDWRRVSGAIDNIKGDILYIFDCCSAASSAIERGPETIAASGWGQMATGNHDFSFTQVLIDTLNDLKGAPETAAGIYARLFRNAYQNQIGACPVHIPKEGSPSITLQKLEPREVQRLKALKAPGSNRVLISVKTRDEISELDLKSWTKWLTTNMPPGVLAVDVKIEAAFQGSGLILVTMPVELWTMLPADDSAYRFIAHVTSNNTLPRLTQGLPIRPAPPSGPENQPFHRQGK</sequence>
<feature type="region of interest" description="Disordered" evidence="1">
    <location>
        <begin position="352"/>
        <end position="377"/>
    </location>
</feature>
<accession>A0A5N7DM71</accession>
<reference evidence="2 3" key="1">
    <citation type="submission" date="2019-04" db="EMBL/GenBank/DDBJ databases">
        <authorList>
            <consortium name="DOE Joint Genome Institute"/>
            <person name="Mondo S."/>
            <person name="Kjaerbolling I."/>
            <person name="Vesth T."/>
            <person name="Frisvad J.C."/>
            <person name="Nybo J.L."/>
            <person name="Theobald S."/>
            <person name="Kildgaard S."/>
            <person name="Isbrandt T."/>
            <person name="Kuo A."/>
            <person name="Sato A."/>
            <person name="Lyhne E.K."/>
            <person name="Kogle M.E."/>
            <person name="Wiebenga A."/>
            <person name="Kun R.S."/>
            <person name="Lubbers R.J."/>
            <person name="Makela M.R."/>
            <person name="Barry K."/>
            <person name="Chovatia M."/>
            <person name="Clum A."/>
            <person name="Daum C."/>
            <person name="Haridas S."/>
            <person name="He G."/>
            <person name="LaButti K."/>
            <person name="Lipzen A."/>
            <person name="Riley R."/>
            <person name="Salamov A."/>
            <person name="Simmons B.A."/>
            <person name="Magnuson J.K."/>
            <person name="Henrissat B."/>
            <person name="Mortensen U.H."/>
            <person name="Larsen T.O."/>
            <person name="Devries R.P."/>
            <person name="Grigoriev I.V."/>
            <person name="Machida M."/>
            <person name="Baker S.E."/>
            <person name="Andersen M.R."/>
            <person name="Cantor M.N."/>
            <person name="Hua S.X."/>
        </authorList>
    </citation>
    <scope>NUCLEOTIDE SEQUENCE [LARGE SCALE GENOMIC DNA]</scope>
    <source>
        <strain evidence="2 3">CBS 119388</strain>
    </source>
</reference>
<evidence type="ECO:0000313" key="2">
    <source>
        <dbReference type="EMBL" id="KAE8407557.1"/>
    </source>
</evidence>
<proteinExistence type="predicted"/>
<keyword evidence="3" id="KW-1185">Reference proteome</keyword>
<name>A0A5N7DM71_9EURO</name>